<reference evidence="3" key="2">
    <citation type="submission" date="2019-10" db="EMBL/GenBank/DDBJ databases">
        <title>A de novo genome assembly of a pear dwarfing rootstock.</title>
        <authorList>
            <person name="Wang F."/>
            <person name="Wang J."/>
            <person name="Li S."/>
            <person name="Zhang Y."/>
            <person name="Fang M."/>
            <person name="Ma L."/>
            <person name="Zhao Y."/>
            <person name="Jiang S."/>
        </authorList>
    </citation>
    <scope>NUCLEOTIDE SEQUENCE [LARGE SCALE GENOMIC DNA]</scope>
</reference>
<keyword evidence="3" id="KW-1185">Reference proteome</keyword>
<feature type="compositionally biased region" description="Basic residues" evidence="1">
    <location>
        <begin position="146"/>
        <end position="155"/>
    </location>
</feature>
<reference evidence="2 3" key="3">
    <citation type="submission" date="2019-11" db="EMBL/GenBank/DDBJ databases">
        <title>A de novo genome assembly of a pear dwarfing rootstock.</title>
        <authorList>
            <person name="Wang F."/>
            <person name="Wang J."/>
            <person name="Li S."/>
            <person name="Zhang Y."/>
            <person name="Fang M."/>
            <person name="Ma L."/>
            <person name="Zhao Y."/>
            <person name="Jiang S."/>
        </authorList>
    </citation>
    <scope>NUCLEOTIDE SEQUENCE [LARGE SCALE GENOMIC DNA]</scope>
    <source>
        <strain evidence="2">S2</strain>
        <tissue evidence="2">Leaf</tissue>
    </source>
</reference>
<gene>
    <name evidence="2" type="ORF">D8674_026377</name>
</gene>
<accession>A0A5N5I9R9</accession>
<dbReference type="Proteomes" id="UP000327157">
    <property type="component" value="Chromosome 5"/>
</dbReference>
<evidence type="ECO:0000256" key="1">
    <source>
        <dbReference type="SAM" id="MobiDB-lite"/>
    </source>
</evidence>
<dbReference type="EMBL" id="SMOL01000004">
    <property type="protein sequence ID" value="KAB2635843.1"/>
    <property type="molecule type" value="Genomic_DNA"/>
</dbReference>
<reference evidence="2 3" key="1">
    <citation type="submission" date="2019-09" db="EMBL/GenBank/DDBJ databases">
        <authorList>
            <person name="Ou C."/>
        </authorList>
    </citation>
    <scope>NUCLEOTIDE SEQUENCE [LARGE SCALE GENOMIC DNA]</scope>
    <source>
        <strain evidence="2">S2</strain>
        <tissue evidence="2">Leaf</tissue>
    </source>
</reference>
<comment type="caution">
    <text evidence="2">The sequence shown here is derived from an EMBL/GenBank/DDBJ whole genome shotgun (WGS) entry which is preliminary data.</text>
</comment>
<dbReference type="AlphaFoldDB" id="A0A5N5I9R9"/>
<evidence type="ECO:0000313" key="2">
    <source>
        <dbReference type="EMBL" id="KAB2635843.1"/>
    </source>
</evidence>
<evidence type="ECO:0000313" key="3">
    <source>
        <dbReference type="Proteomes" id="UP000327157"/>
    </source>
</evidence>
<feature type="region of interest" description="Disordered" evidence="1">
    <location>
        <begin position="128"/>
        <end position="161"/>
    </location>
</feature>
<dbReference type="OrthoDB" id="985711at2759"/>
<protein>
    <recommendedName>
        <fullName evidence="4">DUF4283 domain-containing protein</fullName>
    </recommendedName>
</protein>
<name>A0A5N5I9R9_9ROSA</name>
<organism evidence="2 3">
    <name type="scientific">Pyrus ussuriensis x Pyrus communis</name>
    <dbReference type="NCBI Taxonomy" id="2448454"/>
    <lineage>
        <taxon>Eukaryota</taxon>
        <taxon>Viridiplantae</taxon>
        <taxon>Streptophyta</taxon>
        <taxon>Embryophyta</taxon>
        <taxon>Tracheophyta</taxon>
        <taxon>Spermatophyta</taxon>
        <taxon>Magnoliopsida</taxon>
        <taxon>eudicotyledons</taxon>
        <taxon>Gunneridae</taxon>
        <taxon>Pentapetalae</taxon>
        <taxon>rosids</taxon>
        <taxon>fabids</taxon>
        <taxon>Rosales</taxon>
        <taxon>Rosaceae</taxon>
        <taxon>Amygdaloideae</taxon>
        <taxon>Maleae</taxon>
        <taxon>Pyrus</taxon>
    </lineage>
</organism>
<sequence>MGEPVLAGDMEELGVKLGSNLKLSKKERKVIVMGRKEAEEALIGFHFCPVVEVFTTKEVHRDVFIDIFTSLWRGKSGVLIRDLGGRRFLACFVTEQDLIRVIEADHPWTFKDDLVMVENRTHAELHGNSLHLGSRKGAGSGDGRGRRSSRRQQQRKARERELSIRSNWTGGNCGAGGRIYGLD</sequence>
<proteinExistence type="predicted"/>
<evidence type="ECO:0008006" key="4">
    <source>
        <dbReference type="Google" id="ProtNLM"/>
    </source>
</evidence>